<protein>
    <submittedName>
        <fullName evidence="2">Uncharacterized protein</fullName>
    </submittedName>
</protein>
<keyword evidence="3" id="KW-1185">Reference proteome</keyword>
<comment type="caution">
    <text evidence="2">The sequence shown here is derived from an EMBL/GenBank/DDBJ whole genome shotgun (WGS) entry which is preliminary data.</text>
</comment>
<dbReference type="Proteomes" id="UP000815325">
    <property type="component" value="Unassembled WGS sequence"/>
</dbReference>
<reference evidence="2" key="1">
    <citation type="submission" date="2017-08" db="EMBL/GenBank/DDBJ databases">
        <authorList>
            <person name="Polle J.E."/>
            <person name="Barry K."/>
            <person name="Cushman J."/>
            <person name="Schmutz J."/>
            <person name="Tran D."/>
            <person name="Hathwaick L.T."/>
            <person name="Yim W.C."/>
            <person name="Jenkins J."/>
            <person name="Mckie-Krisberg Z.M."/>
            <person name="Prochnik S."/>
            <person name="Lindquist E."/>
            <person name="Dockter R.B."/>
            <person name="Adam C."/>
            <person name="Molina H."/>
            <person name="Bunkerborg J."/>
            <person name="Jin E."/>
            <person name="Buchheim M."/>
            <person name="Magnuson J."/>
        </authorList>
    </citation>
    <scope>NUCLEOTIDE SEQUENCE</scope>
    <source>
        <strain evidence="2">CCAP 19/18</strain>
    </source>
</reference>
<feature type="transmembrane region" description="Helical" evidence="1">
    <location>
        <begin position="12"/>
        <end position="36"/>
    </location>
</feature>
<gene>
    <name evidence="2" type="ORF">DUNSADRAFT_17069</name>
</gene>
<name>A0ABQ7H0I5_DUNSA</name>
<evidence type="ECO:0000313" key="2">
    <source>
        <dbReference type="EMBL" id="KAF5840371.1"/>
    </source>
</evidence>
<keyword evidence="1" id="KW-0812">Transmembrane</keyword>
<keyword evidence="1" id="KW-0472">Membrane</keyword>
<feature type="transmembrane region" description="Helical" evidence="1">
    <location>
        <begin position="171"/>
        <end position="193"/>
    </location>
</feature>
<organism evidence="2 3">
    <name type="scientific">Dunaliella salina</name>
    <name type="common">Green alga</name>
    <name type="synonym">Protococcus salinus</name>
    <dbReference type="NCBI Taxonomy" id="3046"/>
    <lineage>
        <taxon>Eukaryota</taxon>
        <taxon>Viridiplantae</taxon>
        <taxon>Chlorophyta</taxon>
        <taxon>core chlorophytes</taxon>
        <taxon>Chlorophyceae</taxon>
        <taxon>CS clade</taxon>
        <taxon>Chlamydomonadales</taxon>
        <taxon>Dunaliellaceae</taxon>
        <taxon>Dunaliella</taxon>
    </lineage>
</organism>
<keyword evidence="1" id="KW-1133">Transmembrane helix</keyword>
<feature type="transmembrane region" description="Helical" evidence="1">
    <location>
        <begin position="126"/>
        <end position="151"/>
    </location>
</feature>
<feature type="transmembrane region" description="Helical" evidence="1">
    <location>
        <begin position="88"/>
        <end position="114"/>
    </location>
</feature>
<sequence length="208" mass="22154">MQLSVQSNWIRGVLLLLSIAGFSGGLAGFQSGWAWARKDVSHNEWAPEIAIELSVGWWDSLSHIKTGFVPVQIELQGKGGRALGLVTALALAGSSAVCVLVLANILASAMPLLLPKQLLLSSTQKYLTVGRAALCVIPFTVLLYGVITFKVHDEVHKKVHLGTQAPDVWPYPGWACLSAAVGGVALVLSTFSFKADLLPSPLEGYLPL</sequence>
<evidence type="ECO:0000313" key="3">
    <source>
        <dbReference type="Proteomes" id="UP000815325"/>
    </source>
</evidence>
<evidence type="ECO:0000256" key="1">
    <source>
        <dbReference type="SAM" id="Phobius"/>
    </source>
</evidence>
<dbReference type="EMBL" id="MU069516">
    <property type="protein sequence ID" value="KAF5840371.1"/>
    <property type="molecule type" value="Genomic_DNA"/>
</dbReference>
<accession>A0ABQ7H0I5</accession>
<proteinExistence type="predicted"/>